<proteinExistence type="predicted"/>
<evidence type="ECO:0000313" key="2">
    <source>
        <dbReference type="Proteomes" id="UP000011529"/>
    </source>
</evidence>
<dbReference type="AlphaFoldDB" id="M2AMC1"/>
<evidence type="ECO:0000313" key="1">
    <source>
        <dbReference type="EMBL" id="EMB18280.1"/>
    </source>
</evidence>
<name>M2AMC1_9BACT</name>
<reference evidence="1" key="2">
    <citation type="journal article" date="2013" name="Mar. Genomics">
        <title>Expression of sulfatases in Rhodopirellula baltica and the diversity of sulfatases in the genus Rhodopirellula.</title>
        <authorList>
            <person name="Wegner C.E."/>
            <person name="Richter-Heitmann T."/>
            <person name="Klindworth A."/>
            <person name="Klockow C."/>
            <person name="Richter M."/>
            <person name="Achstetter T."/>
            <person name="Glockner F.O."/>
            <person name="Harder J."/>
        </authorList>
    </citation>
    <scope>NUCLEOTIDE SEQUENCE [LARGE SCALE GENOMIC DNA]</scope>
    <source>
        <strain evidence="1">6C</strain>
    </source>
</reference>
<organism evidence="1 2">
    <name type="scientific">Rhodopirellula europaea 6C</name>
    <dbReference type="NCBI Taxonomy" id="1263867"/>
    <lineage>
        <taxon>Bacteria</taxon>
        <taxon>Pseudomonadati</taxon>
        <taxon>Planctomycetota</taxon>
        <taxon>Planctomycetia</taxon>
        <taxon>Pirellulales</taxon>
        <taxon>Pirellulaceae</taxon>
        <taxon>Rhodopirellula</taxon>
    </lineage>
</organism>
<sequence>MFEWILSDVKFLRFRTASTAVSKSLTQSAISGTEVGIRNALSIDHPLSVNKNATREPTIHNASGGRRQWRA</sequence>
<keyword evidence="2" id="KW-1185">Reference proteome</keyword>
<comment type="caution">
    <text evidence="1">The sequence shown here is derived from an EMBL/GenBank/DDBJ whole genome shotgun (WGS) entry which is preliminary data.</text>
</comment>
<dbReference type="EMBL" id="ANMO01000053">
    <property type="protein sequence ID" value="EMB18280.1"/>
    <property type="molecule type" value="Genomic_DNA"/>
</dbReference>
<gene>
    <name evidence="1" type="ORF">RE6C_00952</name>
</gene>
<accession>M2AMC1</accession>
<reference evidence="1" key="1">
    <citation type="submission" date="2012-11" db="EMBL/GenBank/DDBJ databases">
        <title>Permanent draft genomes of Rhodopirellula europaea strain SH398 and 6C.</title>
        <authorList>
            <person name="Richter M."/>
            <person name="Richter-Heitmann T."/>
            <person name="Frank C."/>
            <person name="Harder J."/>
            <person name="Glockner F.O."/>
        </authorList>
    </citation>
    <scope>NUCLEOTIDE SEQUENCE</scope>
    <source>
        <strain evidence="1">6C</strain>
    </source>
</reference>
<dbReference type="PATRIC" id="fig|1263867.3.peg.1013"/>
<protein>
    <submittedName>
        <fullName evidence="1">Uncharacterized protein</fullName>
    </submittedName>
</protein>
<dbReference type="Proteomes" id="UP000011529">
    <property type="component" value="Unassembled WGS sequence"/>
</dbReference>